<dbReference type="Proteomes" id="UP000800036">
    <property type="component" value="Unassembled WGS sequence"/>
</dbReference>
<dbReference type="PANTHER" id="PTHR45783">
    <property type="entry name" value="KINESIN LIGHT CHAIN"/>
    <property type="match status" value="1"/>
</dbReference>
<evidence type="ECO:0000313" key="6">
    <source>
        <dbReference type="Proteomes" id="UP000800036"/>
    </source>
</evidence>
<dbReference type="EMBL" id="ML976671">
    <property type="protein sequence ID" value="KAF1975254.1"/>
    <property type="molecule type" value="Genomic_DNA"/>
</dbReference>
<keyword evidence="6" id="KW-1185">Reference proteome</keyword>
<dbReference type="PANTHER" id="PTHR45783:SF3">
    <property type="entry name" value="KINESIN LIGHT CHAIN"/>
    <property type="match status" value="1"/>
</dbReference>
<dbReference type="InterPro" id="IPR002151">
    <property type="entry name" value="Kinesin_light"/>
</dbReference>
<gene>
    <name evidence="5" type="ORF">BU23DRAFT_435962</name>
</gene>
<feature type="non-terminal residue" evidence="5">
    <location>
        <position position="1"/>
    </location>
</feature>
<evidence type="ECO:0000313" key="5">
    <source>
        <dbReference type="EMBL" id="KAF1975254.1"/>
    </source>
</evidence>
<reference evidence="5" key="1">
    <citation type="journal article" date="2020" name="Stud. Mycol.">
        <title>101 Dothideomycetes genomes: a test case for predicting lifestyles and emergence of pathogens.</title>
        <authorList>
            <person name="Haridas S."/>
            <person name="Albert R."/>
            <person name="Binder M."/>
            <person name="Bloem J."/>
            <person name="Labutti K."/>
            <person name="Salamov A."/>
            <person name="Andreopoulos B."/>
            <person name="Baker S."/>
            <person name="Barry K."/>
            <person name="Bills G."/>
            <person name="Bluhm B."/>
            <person name="Cannon C."/>
            <person name="Castanera R."/>
            <person name="Culley D."/>
            <person name="Daum C."/>
            <person name="Ezra D."/>
            <person name="Gonzalez J."/>
            <person name="Henrissat B."/>
            <person name="Kuo A."/>
            <person name="Liang C."/>
            <person name="Lipzen A."/>
            <person name="Lutzoni F."/>
            <person name="Magnuson J."/>
            <person name="Mondo S."/>
            <person name="Nolan M."/>
            <person name="Ohm R."/>
            <person name="Pangilinan J."/>
            <person name="Park H.-J."/>
            <person name="Ramirez L."/>
            <person name="Alfaro M."/>
            <person name="Sun H."/>
            <person name="Tritt A."/>
            <person name="Yoshinaga Y."/>
            <person name="Zwiers L.-H."/>
            <person name="Turgeon B."/>
            <person name="Goodwin S."/>
            <person name="Spatafora J."/>
            <person name="Crous P."/>
            <person name="Grigoriev I."/>
        </authorList>
    </citation>
    <scope>NUCLEOTIDE SEQUENCE</scope>
    <source>
        <strain evidence="5">CBS 107.79</strain>
    </source>
</reference>
<comment type="subcellular location">
    <subcellularLocation>
        <location evidence="1">Cytoplasm</location>
    </subcellularLocation>
</comment>
<evidence type="ECO:0000256" key="1">
    <source>
        <dbReference type="ARBA" id="ARBA00004496"/>
    </source>
</evidence>
<evidence type="ECO:0000256" key="2">
    <source>
        <dbReference type="ARBA" id="ARBA00022490"/>
    </source>
</evidence>
<evidence type="ECO:0000256" key="3">
    <source>
        <dbReference type="ARBA" id="ARBA00022737"/>
    </source>
</evidence>
<organism evidence="5 6">
    <name type="scientific">Bimuria novae-zelandiae CBS 107.79</name>
    <dbReference type="NCBI Taxonomy" id="1447943"/>
    <lineage>
        <taxon>Eukaryota</taxon>
        <taxon>Fungi</taxon>
        <taxon>Dikarya</taxon>
        <taxon>Ascomycota</taxon>
        <taxon>Pezizomycotina</taxon>
        <taxon>Dothideomycetes</taxon>
        <taxon>Pleosporomycetidae</taxon>
        <taxon>Pleosporales</taxon>
        <taxon>Massarineae</taxon>
        <taxon>Didymosphaeriaceae</taxon>
        <taxon>Bimuria</taxon>
    </lineage>
</organism>
<dbReference type="GO" id="GO:0005737">
    <property type="term" value="C:cytoplasm"/>
    <property type="evidence" value="ECO:0007669"/>
    <property type="project" value="UniProtKB-SubCell"/>
</dbReference>
<keyword evidence="3" id="KW-0677">Repeat</keyword>
<sequence>AMTLYSDGRYEEAEELEVQVMETRKRVLGEEHPDTLTSMNNLAFTQQCQARYTEALALIERCFRLR</sequence>
<feature type="non-terminal residue" evidence="5">
    <location>
        <position position="66"/>
    </location>
</feature>
<dbReference type="SUPFAM" id="SSF48452">
    <property type="entry name" value="TPR-like"/>
    <property type="match status" value="1"/>
</dbReference>
<accession>A0A6A5VDL5</accession>
<dbReference type="GO" id="GO:0019894">
    <property type="term" value="F:kinesin binding"/>
    <property type="evidence" value="ECO:0007669"/>
    <property type="project" value="TreeGrafter"/>
</dbReference>
<dbReference type="InterPro" id="IPR011990">
    <property type="entry name" value="TPR-like_helical_dom_sf"/>
</dbReference>
<keyword evidence="2" id="KW-0963">Cytoplasm</keyword>
<dbReference type="GO" id="GO:0007018">
    <property type="term" value="P:microtubule-based movement"/>
    <property type="evidence" value="ECO:0007669"/>
    <property type="project" value="TreeGrafter"/>
</dbReference>
<dbReference type="Pfam" id="PF13424">
    <property type="entry name" value="TPR_12"/>
    <property type="match status" value="1"/>
</dbReference>
<dbReference type="OrthoDB" id="5986190at2759"/>
<dbReference type="AlphaFoldDB" id="A0A6A5VDL5"/>
<dbReference type="GO" id="GO:0005871">
    <property type="term" value="C:kinesin complex"/>
    <property type="evidence" value="ECO:0007669"/>
    <property type="project" value="InterPro"/>
</dbReference>
<dbReference type="Gene3D" id="1.25.40.10">
    <property type="entry name" value="Tetratricopeptide repeat domain"/>
    <property type="match status" value="1"/>
</dbReference>
<protein>
    <recommendedName>
        <fullName evidence="7">Kinesin light chain</fullName>
    </recommendedName>
</protein>
<evidence type="ECO:0008006" key="7">
    <source>
        <dbReference type="Google" id="ProtNLM"/>
    </source>
</evidence>
<keyword evidence="4" id="KW-0802">TPR repeat</keyword>
<proteinExistence type="predicted"/>
<evidence type="ECO:0000256" key="4">
    <source>
        <dbReference type="ARBA" id="ARBA00022803"/>
    </source>
</evidence>
<name>A0A6A5VDL5_9PLEO</name>